<dbReference type="Proteomes" id="UP001589838">
    <property type="component" value="Unassembled WGS sequence"/>
</dbReference>
<gene>
    <name evidence="2" type="ORF">ACFFHM_14870</name>
</gene>
<dbReference type="EMBL" id="JBHLUX010000036">
    <property type="protein sequence ID" value="MFC0471742.1"/>
    <property type="molecule type" value="Genomic_DNA"/>
</dbReference>
<evidence type="ECO:0000256" key="1">
    <source>
        <dbReference type="SAM" id="Coils"/>
    </source>
</evidence>
<proteinExistence type="predicted"/>
<dbReference type="RefSeq" id="WP_335959619.1">
    <property type="nucleotide sequence ID" value="NZ_JAXBLX010000006.1"/>
</dbReference>
<accession>A0ABV6KEJ3</accession>
<protein>
    <submittedName>
        <fullName evidence="2">Uncharacterized protein</fullName>
    </submittedName>
</protein>
<keyword evidence="1" id="KW-0175">Coiled coil</keyword>
<evidence type="ECO:0000313" key="3">
    <source>
        <dbReference type="Proteomes" id="UP001589838"/>
    </source>
</evidence>
<keyword evidence="3" id="KW-1185">Reference proteome</keyword>
<comment type="caution">
    <text evidence="2">The sequence shown here is derived from an EMBL/GenBank/DDBJ whole genome shotgun (WGS) entry which is preliminary data.</text>
</comment>
<name>A0ABV6KEJ3_9BACI</name>
<reference evidence="2 3" key="1">
    <citation type="submission" date="2024-09" db="EMBL/GenBank/DDBJ databases">
        <authorList>
            <person name="Sun Q."/>
            <person name="Mori K."/>
        </authorList>
    </citation>
    <scope>NUCLEOTIDE SEQUENCE [LARGE SCALE GENOMIC DNA]</scope>
    <source>
        <strain evidence="2 3">NCAIM B.02610</strain>
    </source>
</reference>
<evidence type="ECO:0000313" key="2">
    <source>
        <dbReference type="EMBL" id="MFC0471742.1"/>
    </source>
</evidence>
<feature type="coiled-coil region" evidence="1">
    <location>
        <begin position="23"/>
        <end position="57"/>
    </location>
</feature>
<sequence length="60" mass="7194">MDFGLFVIILVALSLIHYGYDKKKSYQLKEKELELEQKKIELEMKKLEHQVQGQQQNEQD</sequence>
<organism evidence="2 3">
    <name type="scientific">Halalkalibacter kiskunsagensis</name>
    <dbReference type="NCBI Taxonomy" id="1548599"/>
    <lineage>
        <taxon>Bacteria</taxon>
        <taxon>Bacillati</taxon>
        <taxon>Bacillota</taxon>
        <taxon>Bacilli</taxon>
        <taxon>Bacillales</taxon>
        <taxon>Bacillaceae</taxon>
        <taxon>Halalkalibacter</taxon>
    </lineage>
</organism>